<dbReference type="InterPro" id="IPR023346">
    <property type="entry name" value="Lysozyme-like_dom_sf"/>
</dbReference>
<feature type="transmembrane region" description="Helical" evidence="3">
    <location>
        <begin position="1824"/>
        <end position="1844"/>
    </location>
</feature>
<feature type="transmembrane region" description="Helical" evidence="3">
    <location>
        <begin position="1075"/>
        <end position="1095"/>
    </location>
</feature>
<evidence type="ECO:0000256" key="1">
    <source>
        <dbReference type="SAM" id="Coils"/>
    </source>
</evidence>
<dbReference type="Gene3D" id="1.10.530.10">
    <property type="match status" value="1"/>
</dbReference>
<feature type="transmembrane region" description="Helical" evidence="3">
    <location>
        <begin position="1864"/>
        <end position="1886"/>
    </location>
</feature>
<name>A0A411CSW8_9CAUD</name>
<accession>A0A411CSW8</accession>
<evidence type="ECO:0000313" key="5">
    <source>
        <dbReference type="EMBL" id="QAY16953.1"/>
    </source>
</evidence>
<feature type="domain" description="ARB-07466-like C-terminal" evidence="4">
    <location>
        <begin position="2615"/>
        <end position="2714"/>
    </location>
</feature>
<dbReference type="PANTHER" id="PTHR23159:SF60">
    <property type="entry name" value="SPINDLE ASSEMBLY ABNORMAL PROTEIN 4"/>
    <property type="match status" value="1"/>
</dbReference>
<evidence type="ECO:0000259" key="4">
    <source>
        <dbReference type="Pfam" id="PF26571"/>
    </source>
</evidence>
<feature type="coiled-coil region" evidence="1">
    <location>
        <begin position="1364"/>
        <end position="1391"/>
    </location>
</feature>
<feature type="coiled-coil region" evidence="1">
    <location>
        <begin position="14"/>
        <end position="66"/>
    </location>
</feature>
<feature type="transmembrane region" description="Helical" evidence="3">
    <location>
        <begin position="981"/>
        <end position="1007"/>
    </location>
</feature>
<dbReference type="PANTHER" id="PTHR23159">
    <property type="entry name" value="CENTROSOMAL PROTEIN 2"/>
    <property type="match status" value="1"/>
</dbReference>
<sequence>MNTTAANILVTAQARQAQAVLARAQAALRGLQSTAQGANAAQATAANAAAKQIDAAEARKASAAAKASLAIEQANLRQIKSEQAASVAAARSAAAISLSQTKAAGAAEASAAKQAAAAAKMSAAMELSAMKQQAAMAQLTLVQMRQLAQMEAASARQIAADNRAAMSAAKSAAQQAAARESLTIATLRAVAREEAASARKIAADARAALQAQVLANAETGNQNRVVTARLRAAAQTASANAAKINSDNGAAIAAEVAANREMRAAREASLADMDRAMKAQAANARKAASDAQAAVNAQANAIKEAAAMSVADTARIKSAAVAAAENARKIASDAAVANTAAMTAGRESVANAQAAASARIGAQEKVVADAQANASRLNAAAVAAAEASKIAAAEARAAAAAEKAAIQITAAKQREIAANSAATASNRSWSASMTASGSRMQWIGRQLSQNFTAPMLLATGIGVKFGLDMEKSMTRLEKVYADQALIREAEAKGINLVKNETEALEKAFIALSNKYGVQADEVANVAAEWAAAGASGKALATQTDLTMKTMVLGEMDAEEATKALIAIQAQWGAVTETNLDQQNKLSLGTSGLANDQLSLTSILRQLNAVENETGTTMNDLVVAFSRASGVARSAGFDTAHLAAAVAALVPAAGSAAEAGNALKTIISRTLTPTREASQIMELMQIQTEKAAWQSMNAGQRLEELAKRFGTLTGAQKAQVAASLGSRYQVNKLEVLFSSIANKAGYYHKALEKLANEADVVKIAEDELNTVLESQPQMLKQAGVIIQNSLMKTMVPLIPVVIQITQWIGKAFDAFANLPTGVRTTLIGLGLFLATVGPIIIFLGIFKLALGQLTPVFLMLARAMLFPITIFGKFGALLLKPIMGLAKLRAALALTARAFALIPAAAVLMTRIVSFALMGMQATVVVGMAGLRASWTAAWVAMVAVQTVSGVAMTTTQKVMFMVMLTAQKVWAGASLLIQRAWATASVAVHAAWGAAAAMVTAVGQAIMLARQRAWAAAWLAITVGWATASLLLQKTWAAASILLSGAYWKRMFAIFAAGNKGLLAILAAGGKAIVALFSSPWAIAIAIVIGLIVMFREQIAQAWNNVVNYFRNIPKETSAALSPLTNIFVRARNAVVGAFNSLPEGVKGALLKVVAIVRAAAMKVYELFSYLNPFARHSPSLVENVTNGMAVVNAQFANASRNAQKHVGQLHKSINKLQSLSAPMTAQNDKAKDDEFRQTATKAGAASSLPAYDALNADVKAAKSYMDQLNKSMEAHEAQLKNIKAGVEAYDAAIEQMNSALEVTKAIQSDVNRALDGAKARFDRYSNAQIKGTRAAEDAIFDNEMAQKRLQLQIAKMEEEAGTVDSVTDSYSKLQGEIESLTAKQTELRKAGAGSDVLGTYDKMIADLKSQQSGLMTGGTDSPAGKIAALNTSLQALQKQADIMDLEKSLKFDSLNRKIEQFSSNVEEMPYGQIMSGMDSSRTSINALQYSYDQLDMVMAGQQARIDATQAQRDALQQTYDSEAKRLETVRAKYEEVEQAVRSGEEALESFSSASEEVVRRQEEAARAAEEASKKLKKKKGGGAGSGDELTPGAQNFIDGAAGDFETFGGTDTIGREGAGLDQSSQIDEFTKGLTDDLEKQLGGLNPFSGLKNAWNRTVNWFKGMMPGFGDIFKNVGNGIGSAFSSDKNENVKRFGDTISKGVESLRNIWGWIQKVGQIIGKLFGPDLQSTMQGLGDGFKTVMDKISGPLSELGKTVMPFLQTAFTHLMPVIALFVGALEVVWEVINGAIGPVFSWLGDIIGAVITVITGIMKVFMGLMKVIQGVVMVVVNILKGIFTFIKGLFSLKFDLSGFGGIGEALKKIFGGFGDMFGGIVDIVKGIFVAIWSTIKNSVKLIWNVVWGLVKGIIDFFKTLWDVLVGHSIVPDTINSIIDWFKELPGKLPGMVWGLITSLIGFFLKLPIMIGQALLKLGGFLFGAFTSAMAWLLPKLPGFIWNIVKFFATLPFKIIGALVGFGAKLLGWLGQAIAWLVPQLPGIVWDIITFFATLPFKIIGALLGFGAKLFEWAKNAFIWLAQNLPGVIGNVISFFAGLPGKLIGALLGLGSKLFEWAKNGFIWLAQNLPNAIGAVLDFAKEFPGRVIRGFGKWGSFIWEWMKKGWDFLVNEMPGIVAGFLKWIGGIPGMLLGKLGDGAKVLYDYGKDMIQGLMNGTAGLLKKLGDWFLDKIPGWIKTPFKKALGIASPSKVFAGYGVNIGEGLVKGIGSMEGQVEQASIAMAAAADKGEVGGMAISAVADTSSVGGSVSALGDAVAASGPVAVDTAAEPTADIQPMLDAAEAAFDAFDASMQTKMAAFTAAVTLMFAAMVTGILSSLDQVTIGSGTSFAAMQATVVGIVTAMVAAVQAQLALLISHVTQFGLAFTAAWAEAWNAWKSETSLGVDHTLSEWERMAQGMRDIFDGGIAPIFEDMAKMYTTLEGATKTTVDNVGTTWADIEPKTKRPAGIVINEVYNNGLRGAWNKFNSFLGVAELPAFTVAYATGGPVHGPGTETSDSIYAKLSRGEHVITAAEVRGAGGHQAIMAQRQVWAGRKRMQGVDQSMPAFARGGPVDPKAPPWPGESNLKPAAILARRNIHKYWPMIGEIGGYRPSDPYPDHPSGLALDVMVGVGNPVGDEVNDWLHRNMVPLALNYTIWKQFYKPAGGGGNLMGDRGDPTQNHMDHVHALFNNNGVPGITTGGIGGSSGGAPIDYKKIVQESFKADMDEVRKNLPAIPGGIGQWPKISADVAEKMALKKLLPLAEKMSISSGSAASAWAGAPDASVVTKVKEAMKTYGWDQGAEWEALNQLIGHESSWNPNAQNPSSTAYGLFQFLDSTWASVGGSKTSDPYQQAIYGGRYIKNRYGSPSAAWAFWQNPQPNPYGGNWYDNGGVLPPGLTLANNQTGGPEAILTAAQWSAMFDIATKPPLDEDTIQGAVEAANIATGNTDDATTAAIMKGMDVWSAAWTPAMVDSTDAATAASEKVADAADKQSSSTVLLSKSLGKYDQQIASLSKVLTAFSNSAQQSVKVTVNVTNGTATTGNTSTVGTNEKGEQTITVEQPTFEQWAPTLNALADFFDTLPYAERDWLADNPVAGETEQQRKMRLAQNNLTNFAKGGYNVLRDVGPVMLRHTAIIGTAVERLVKEDGPAWSAALAAIASNNPAGYAVAVMLVLKEVATLLPLILAAIMDIVPALIRAIVRFLTQFMPDSVFAYADMAAAEAAVTEQQAGGAVAMGQGQRYPTDAMSTTSGNESITLNMYGDLVMPNVSDGSDANDFVEQLKLLAAGS</sequence>
<feature type="transmembrane region" description="Helical" evidence="3">
    <location>
        <begin position="2350"/>
        <end position="2371"/>
    </location>
</feature>
<feature type="transmembrane region" description="Helical" evidence="3">
    <location>
        <begin position="2038"/>
        <end position="2061"/>
    </location>
</feature>
<dbReference type="Pfam" id="PF26571">
    <property type="entry name" value="VldE"/>
    <property type="match status" value="1"/>
</dbReference>
<proteinExistence type="predicted"/>
<feature type="coiled-coil region" evidence="1">
    <location>
        <begin position="1259"/>
        <end position="1293"/>
    </location>
</feature>
<evidence type="ECO:0000256" key="3">
    <source>
        <dbReference type="SAM" id="Phobius"/>
    </source>
</evidence>
<feature type="transmembrane region" description="Helical" evidence="3">
    <location>
        <begin position="1013"/>
        <end position="1032"/>
    </location>
</feature>
<dbReference type="SUPFAM" id="SSF53955">
    <property type="entry name" value="Lysozyme-like"/>
    <property type="match status" value="1"/>
</dbReference>
<feature type="region of interest" description="Disordered" evidence="2">
    <location>
        <begin position="1562"/>
        <end position="1595"/>
    </location>
</feature>
<feature type="transmembrane region" description="Helical" evidence="3">
    <location>
        <begin position="890"/>
        <end position="916"/>
    </location>
</feature>
<gene>
    <name evidence="5" type="primary">27</name>
    <name evidence="5" type="ORF">SEA_BUTTERBALL_27</name>
</gene>
<keyword evidence="1" id="KW-0175">Coiled coil</keyword>
<feature type="transmembrane region" description="Helical" evidence="3">
    <location>
        <begin position="825"/>
        <end position="849"/>
    </location>
</feature>
<dbReference type="InterPro" id="IPR058593">
    <property type="entry name" value="ARB_07466-like_C"/>
</dbReference>
<organism evidence="5 6">
    <name type="scientific">Gordonia phage Butterball</name>
    <dbReference type="NCBI Taxonomy" id="2510502"/>
    <lineage>
        <taxon>Viruses</taxon>
        <taxon>Duplodnaviria</taxon>
        <taxon>Heunggongvirae</taxon>
        <taxon>Uroviricota</taxon>
        <taxon>Caudoviricetes</taxon>
        <taxon>Montyvirus</taxon>
        <taxon>Montyvirus birksandsocks</taxon>
    </lineage>
</organism>
<reference evidence="5 6" key="1">
    <citation type="submission" date="2019-01" db="EMBL/GenBank/DDBJ databases">
        <authorList>
            <person name="Klyczek K."/>
            <person name="Garlena R.A."/>
            <person name="Russell D.A."/>
            <person name="Pope W.H."/>
            <person name="Jacobs-Sera D."/>
            <person name="Hatfull G.F."/>
        </authorList>
    </citation>
    <scope>NUCLEOTIDE SEQUENCE [LARGE SCALE GENOMIC DNA]</scope>
</reference>
<evidence type="ECO:0000256" key="2">
    <source>
        <dbReference type="SAM" id="MobiDB-lite"/>
    </source>
</evidence>
<dbReference type="Proteomes" id="UP000290241">
    <property type="component" value="Genome"/>
</dbReference>
<dbReference type="EMBL" id="MK433267">
    <property type="protein sequence ID" value="QAY16953.1"/>
    <property type="molecule type" value="Genomic_DNA"/>
</dbReference>
<protein>
    <submittedName>
        <fullName evidence="5">Tape measure protein</fullName>
    </submittedName>
</protein>
<feature type="transmembrane region" description="Helical" evidence="3">
    <location>
        <begin position="1942"/>
        <end position="1960"/>
    </location>
</feature>
<evidence type="ECO:0000313" key="6">
    <source>
        <dbReference type="Proteomes" id="UP000290241"/>
    </source>
</evidence>
<feature type="compositionally biased region" description="Basic and acidic residues" evidence="2">
    <location>
        <begin position="1562"/>
        <end position="1574"/>
    </location>
</feature>
<feature type="transmembrane region" description="Helical" evidence="3">
    <location>
        <begin position="1052"/>
        <end position="1069"/>
    </location>
</feature>
<feature type="transmembrane region" description="Helical" evidence="3">
    <location>
        <begin position="1967"/>
        <end position="1988"/>
    </location>
</feature>
<feature type="transmembrane region" description="Helical" evidence="3">
    <location>
        <begin position="2008"/>
        <end position="2031"/>
    </location>
</feature>
<feature type="transmembrane region" description="Helical" evidence="3">
    <location>
        <begin position="1789"/>
        <end position="1812"/>
    </location>
</feature>
<feature type="transmembrane region" description="Helical" evidence="3">
    <location>
        <begin position="855"/>
        <end position="878"/>
    </location>
</feature>
<feature type="transmembrane region" description="Helical" evidence="3">
    <location>
        <begin position="2081"/>
        <end position="2103"/>
    </location>
</feature>
<feature type="transmembrane region" description="Helical" evidence="3">
    <location>
        <begin position="2383"/>
        <end position="2408"/>
    </location>
</feature>
<feature type="transmembrane region" description="Helical" evidence="3">
    <location>
        <begin position="1764"/>
        <end position="1783"/>
    </location>
</feature>
<keyword evidence="3" id="KW-0472">Membrane</keyword>
<keyword evidence="3" id="KW-1133">Transmembrane helix</keyword>
<keyword evidence="3" id="KW-0812">Transmembrane</keyword>